<reference evidence="2 3" key="1">
    <citation type="journal article" date="2013" name="Int. J. Syst. Evol. Microbiol.">
        <title>Kordia antarctica sp. nov., isolated from Antarctic seawater.</title>
        <authorList>
            <person name="Baek K."/>
            <person name="Choi A."/>
            <person name="Kang I."/>
            <person name="Lee K."/>
            <person name="Cho J.C."/>
        </authorList>
    </citation>
    <scope>NUCLEOTIDE SEQUENCE [LARGE SCALE GENOMIC DNA]</scope>
    <source>
        <strain evidence="2 3">IMCC3317</strain>
    </source>
</reference>
<evidence type="ECO:0000313" key="3">
    <source>
        <dbReference type="Proteomes" id="UP000464657"/>
    </source>
</evidence>
<dbReference type="EMBL" id="CP019288">
    <property type="protein sequence ID" value="QHI35735.1"/>
    <property type="molecule type" value="Genomic_DNA"/>
</dbReference>
<dbReference type="RefSeq" id="WP_160128461.1">
    <property type="nucleotide sequence ID" value="NZ_CP019288.1"/>
</dbReference>
<evidence type="ECO:0000313" key="2">
    <source>
        <dbReference type="EMBL" id="QHI35735.1"/>
    </source>
</evidence>
<evidence type="ECO:0000256" key="1">
    <source>
        <dbReference type="SAM" id="Coils"/>
    </source>
</evidence>
<dbReference type="AlphaFoldDB" id="A0A7L4ZGH1"/>
<organism evidence="2 3">
    <name type="scientific">Kordia antarctica</name>
    <dbReference type="NCBI Taxonomy" id="1218801"/>
    <lineage>
        <taxon>Bacteria</taxon>
        <taxon>Pseudomonadati</taxon>
        <taxon>Bacteroidota</taxon>
        <taxon>Flavobacteriia</taxon>
        <taxon>Flavobacteriales</taxon>
        <taxon>Flavobacteriaceae</taxon>
        <taxon>Kordia</taxon>
    </lineage>
</organism>
<keyword evidence="3" id="KW-1185">Reference proteome</keyword>
<dbReference type="KEGG" id="kan:IMCC3317_10830"/>
<name>A0A7L4ZGH1_9FLAO</name>
<dbReference type="Proteomes" id="UP000464657">
    <property type="component" value="Chromosome"/>
</dbReference>
<proteinExistence type="predicted"/>
<feature type="coiled-coil region" evidence="1">
    <location>
        <begin position="2"/>
        <end position="29"/>
    </location>
</feature>
<accession>A0A7L4ZGH1</accession>
<keyword evidence="1" id="KW-0175">Coiled coil</keyword>
<protein>
    <submittedName>
        <fullName evidence="2">Uncharacterized protein</fullName>
    </submittedName>
</protein>
<gene>
    <name evidence="2" type="ORF">IMCC3317_10830</name>
</gene>
<sequence>MKENKKSKKKNIQRKLDALEENIRIQDQKEIQELFKKMSSDDIPFDMYVDAINKQLSFHVSFDNIIDEEE</sequence>